<dbReference type="KEGG" id="bmet:BMMGA3_11975"/>
<dbReference type="AlphaFoldDB" id="I3EAN0"/>
<dbReference type="EMBL" id="CP007739">
    <property type="protein sequence ID" value="AIE60790.1"/>
    <property type="molecule type" value="Genomic_DNA"/>
</dbReference>
<protein>
    <submittedName>
        <fullName evidence="3">Uncharacterized protein</fullName>
    </submittedName>
</protein>
<gene>
    <name evidence="3" type="ORF">BMMGA3_11975</name>
</gene>
<evidence type="ECO:0000313" key="3">
    <source>
        <dbReference type="EMBL" id="AIE60790.1"/>
    </source>
</evidence>
<feature type="coiled-coil region" evidence="1">
    <location>
        <begin position="75"/>
        <end position="112"/>
    </location>
</feature>
<reference evidence="3 4" key="1">
    <citation type="journal article" date="2015" name="BMC Genomics">
        <title>Transcriptome analysis of thermophilic methylotrophic Bacillus methanolicus MGA3 using RNA-sequencing provides detailed insights into its previously uncharted transcriptional landscape.</title>
        <authorList>
            <person name="Irla M."/>
            <person name="Neshat A."/>
            <person name="Brautaset T."/>
            <person name="Ruckert C."/>
            <person name="Kalinowski J."/>
            <person name="Wendisch V.F."/>
        </authorList>
    </citation>
    <scope>NUCLEOTIDE SEQUENCE [LARGE SCALE GENOMIC DNA]</scope>
    <source>
        <strain evidence="4">MGA3 / ATCC 53907</strain>
    </source>
</reference>
<dbReference type="OrthoDB" id="1798639at2"/>
<accession>I3EAN0</accession>
<sequence>METIIIAIVIGIISSIYNQIKNQNGNQKKPSTAKPFTAGGPRNPKRQEVTVHKEMERPEREKKKQRPIAHLGEIEAKYAEEKKKAEEQIIALKKQQAAIEQKARQIRNSVENSDLSISNIAHIDSNKSISVEESNLLNGIIFSEILGPPRSKRPYIYKRR</sequence>
<dbReference type="Proteomes" id="UP000027602">
    <property type="component" value="Chromosome"/>
</dbReference>
<keyword evidence="4" id="KW-1185">Reference proteome</keyword>
<organism evidence="3 4">
    <name type="scientific">Bacillus methanolicus (strain MGA3 / ATCC 53907)</name>
    <dbReference type="NCBI Taxonomy" id="796606"/>
    <lineage>
        <taxon>Bacteria</taxon>
        <taxon>Bacillati</taxon>
        <taxon>Bacillota</taxon>
        <taxon>Bacilli</taxon>
        <taxon>Bacillales</taxon>
        <taxon>Bacillaceae</taxon>
        <taxon>Bacillus</taxon>
    </lineage>
</organism>
<feature type="region of interest" description="Disordered" evidence="2">
    <location>
        <begin position="24"/>
        <end position="67"/>
    </location>
</feature>
<dbReference type="HOGENOM" id="CLU_133868_0_0_9"/>
<evidence type="ECO:0000313" key="4">
    <source>
        <dbReference type="Proteomes" id="UP000027602"/>
    </source>
</evidence>
<evidence type="ECO:0000256" key="2">
    <source>
        <dbReference type="SAM" id="MobiDB-lite"/>
    </source>
</evidence>
<evidence type="ECO:0000256" key="1">
    <source>
        <dbReference type="SAM" id="Coils"/>
    </source>
</evidence>
<dbReference type="STRING" id="796606.BMMGA3_11975"/>
<keyword evidence="1" id="KW-0175">Coiled coil</keyword>
<name>I3EAN0_BACMM</name>
<proteinExistence type="predicted"/>
<feature type="compositionally biased region" description="Basic and acidic residues" evidence="2">
    <location>
        <begin position="45"/>
        <end position="62"/>
    </location>
</feature>
<dbReference type="RefSeq" id="WP_004435808.1">
    <property type="nucleotide sequence ID" value="NZ_ADWW01000002.1"/>
</dbReference>